<dbReference type="AlphaFoldDB" id="A0A5M8P2Z5"/>
<evidence type="ECO:0000313" key="2">
    <source>
        <dbReference type="Proteomes" id="UP000324575"/>
    </source>
</evidence>
<name>A0A5M8P2Z5_9BACT</name>
<dbReference type="EMBL" id="SNRX01000005">
    <property type="protein sequence ID" value="KAA6302839.1"/>
    <property type="molecule type" value="Genomic_DNA"/>
</dbReference>
<reference evidence="1 2" key="1">
    <citation type="submission" date="2019-03" db="EMBL/GenBank/DDBJ databases">
        <title>Single cell metagenomics reveals metabolic interactions within the superorganism composed of flagellate Streblomastix strix and complex community of Bacteroidetes bacteria on its surface.</title>
        <authorList>
            <person name="Treitli S.C."/>
            <person name="Kolisko M."/>
            <person name="Husnik F."/>
            <person name="Keeling P."/>
            <person name="Hampl V."/>
        </authorList>
    </citation>
    <scope>NUCLEOTIDE SEQUENCE [LARGE SCALE GENOMIC DNA]</scope>
    <source>
        <strain evidence="1">St1</strain>
    </source>
</reference>
<proteinExistence type="predicted"/>
<protein>
    <submittedName>
        <fullName evidence="1">Uncharacterized protein</fullName>
    </submittedName>
</protein>
<evidence type="ECO:0000313" key="1">
    <source>
        <dbReference type="EMBL" id="KAA6302839.1"/>
    </source>
</evidence>
<comment type="caution">
    <text evidence="1">The sequence shown here is derived from an EMBL/GenBank/DDBJ whole genome shotgun (WGS) entry which is preliminary data.</text>
</comment>
<accession>A0A5M8P2Z5</accession>
<dbReference type="Proteomes" id="UP000324575">
    <property type="component" value="Unassembled WGS sequence"/>
</dbReference>
<organism evidence="1 2">
    <name type="scientific">Candidatus Ordinivivax streblomastigis</name>
    <dbReference type="NCBI Taxonomy" id="2540710"/>
    <lineage>
        <taxon>Bacteria</taxon>
        <taxon>Pseudomonadati</taxon>
        <taxon>Bacteroidota</taxon>
        <taxon>Bacteroidia</taxon>
        <taxon>Bacteroidales</taxon>
        <taxon>Candidatus Ordinivivax</taxon>
    </lineage>
</organism>
<gene>
    <name evidence="1" type="ORF">EZS26_001009</name>
</gene>
<sequence>MELTSPAYTPECSGIIAELKDAGYDQLEIIAEEMTVYKLLDKMGEIARNLITSRHITDFTNHDTKSILDSNAKTPFIWQVRDTGTWLYFLNESDWKKRLLDRIESYKFLNHENLYFLYDGEKFCPIFLKTILEMASKEF</sequence>